<sequence length="249" mass="26579">MTTLTLGYRNAPEHAAVAAAVARVLEAHDMEPEYVTGPDQALTEMLESGELDVFATAWLPSVDAAWVSETVEARGDLYRPTFCCCVADTPELAGVASLSDLAASSASRNLLVPASVLPRVRQMVGSYGLTEAGFTIEALPDEEAFEALAAAFAAGEPVVAALFAPNFLLHRYALRTLNDPRGALGGEQTAQLLINRSRAERLDSDLLDELDELTLGNRVVSALDDAVRHGGMTADDAAEAWQRGRLLPR</sequence>
<dbReference type="Pfam" id="PF04069">
    <property type="entry name" value="OpuAC"/>
    <property type="match status" value="1"/>
</dbReference>
<accession>A0ABS3LTV0</accession>
<dbReference type="EMBL" id="JAFVMF010000005">
    <property type="protein sequence ID" value="MBO1359340.1"/>
    <property type="molecule type" value="Genomic_DNA"/>
</dbReference>
<dbReference type="SUPFAM" id="SSF53850">
    <property type="entry name" value="Periplasmic binding protein-like II"/>
    <property type="match status" value="1"/>
</dbReference>
<comment type="caution">
    <text evidence="2">The sequence shown here is derived from an EMBL/GenBank/DDBJ whole genome shotgun (WGS) entry which is preliminary data.</text>
</comment>
<gene>
    <name evidence="2" type="ORF">J2D73_05965</name>
</gene>
<protein>
    <submittedName>
        <fullName evidence="2">Glycine betaine ABC transporter substrate-binding protein</fullName>
    </submittedName>
</protein>
<evidence type="ECO:0000313" key="2">
    <source>
        <dbReference type="EMBL" id="MBO1359340.1"/>
    </source>
</evidence>
<evidence type="ECO:0000259" key="1">
    <source>
        <dbReference type="Pfam" id="PF04069"/>
    </source>
</evidence>
<evidence type="ECO:0000313" key="3">
    <source>
        <dbReference type="Proteomes" id="UP000664771"/>
    </source>
</evidence>
<dbReference type="Gene3D" id="3.40.190.10">
    <property type="entry name" value="Periplasmic binding protein-like II"/>
    <property type="match status" value="1"/>
</dbReference>
<dbReference type="Proteomes" id="UP000664771">
    <property type="component" value="Unassembled WGS sequence"/>
</dbReference>
<dbReference type="Gene3D" id="3.40.190.100">
    <property type="entry name" value="Glycine betaine-binding periplasmic protein, domain 2"/>
    <property type="match status" value="1"/>
</dbReference>
<name>A0ABS3LTV0_9PROT</name>
<organism evidence="2 3">
    <name type="scientific">Acetobacter sacchari</name>
    <dbReference type="NCBI Taxonomy" id="2661687"/>
    <lineage>
        <taxon>Bacteria</taxon>
        <taxon>Pseudomonadati</taxon>
        <taxon>Pseudomonadota</taxon>
        <taxon>Alphaproteobacteria</taxon>
        <taxon>Acetobacterales</taxon>
        <taxon>Acetobacteraceae</taxon>
        <taxon>Acetobacter</taxon>
    </lineage>
</organism>
<feature type="domain" description="ABC-type glycine betaine transport system substrate-binding" evidence="1">
    <location>
        <begin position="3"/>
        <end position="241"/>
    </location>
</feature>
<keyword evidence="3" id="KW-1185">Reference proteome</keyword>
<dbReference type="InterPro" id="IPR007210">
    <property type="entry name" value="ABC_Gly_betaine_transp_sub-bd"/>
</dbReference>
<proteinExistence type="predicted"/>
<dbReference type="RefSeq" id="WP_207880276.1">
    <property type="nucleotide sequence ID" value="NZ_JAFVMF010000005.1"/>
</dbReference>
<reference evidence="2 3" key="1">
    <citation type="submission" date="2021-03" db="EMBL/GenBank/DDBJ databases">
        <title>The complete genome sequence of Acetobacter sacchari TBRC 11175.</title>
        <authorList>
            <person name="Charoenyingcharoen P."/>
            <person name="Yukphan P."/>
        </authorList>
    </citation>
    <scope>NUCLEOTIDE SEQUENCE [LARGE SCALE GENOMIC DNA]</scope>
    <source>
        <strain evidence="2 3">TBRC 11175</strain>
    </source>
</reference>